<evidence type="ECO:0000256" key="11">
    <source>
        <dbReference type="ARBA" id="ARBA00023310"/>
    </source>
</evidence>
<reference evidence="15 16" key="1">
    <citation type="submission" date="2019-02" db="EMBL/GenBank/DDBJ databases">
        <title>Deep-cultivation of Planctomycetes and their phenomic and genomic characterization uncovers novel biology.</title>
        <authorList>
            <person name="Wiegand S."/>
            <person name="Jogler M."/>
            <person name="Boedeker C."/>
            <person name="Pinto D."/>
            <person name="Vollmers J."/>
            <person name="Rivas-Marin E."/>
            <person name="Kohn T."/>
            <person name="Peeters S.H."/>
            <person name="Heuer A."/>
            <person name="Rast P."/>
            <person name="Oberbeckmann S."/>
            <person name="Bunk B."/>
            <person name="Jeske O."/>
            <person name="Meyerdierks A."/>
            <person name="Storesund J.E."/>
            <person name="Kallscheuer N."/>
            <person name="Luecker S."/>
            <person name="Lage O.M."/>
            <person name="Pohl T."/>
            <person name="Merkel B.J."/>
            <person name="Hornburger P."/>
            <person name="Mueller R.-W."/>
            <person name="Bruemmer F."/>
            <person name="Labrenz M."/>
            <person name="Spormann A.M."/>
            <person name="Op Den Camp H."/>
            <person name="Overmann J."/>
            <person name="Amann R."/>
            <person name="Jetten M.S.M."/>
            <person name="Mascher T."/>
            <person name="Medema M.H."/>
            <person name="Devos D.P."/>
            <person name="Kaster A.-K."/>
            <person name="Ovreas L."/>
            <person name="Rohde M."/>
            <person name="Galperin M.Y."/>
            <person name="Jogler C."/>
        </authorList>
    </citation>
    <scope>NUCLEOTIDE SEQUENCE [LARGE SCALE GENOMIC DNA]</scope>
    <source>
        <strain evidence="15 16">Poly51</strain>
    </source>
</reference>
<keyword evidence="7 13" id="KW-1133">Transmembrane helix</keyword>
<accession>A0A5C6EFU9</accession>
<protein>
    <recommendedName>
        <fullName evidence="13">ATP synthase subunit c</fullName>
    </recommendedName>
    <alternativeName>
        <fullName evidence="13">ATP synthase F(0) sector subunit c</fullName>
    </alternativeName>
    <alternativeName>
        <fullName evidence="13">F-type ATPase subunit c</fullName>
        <shortName evidence="13">F-ATPase subunit c</shortName>
    </alternativeName>
    <alternativeName>
        <fullName evidence="13">Lipid-binding protein</fullName>
    </alternativeName>
</protein>
<name>A0A5C6EFU9_9BACT</name>
<dbReference type="InterPro" id="IPR035921">
    <property type="entry name" value="F/V-ATP_Csub_sf"/>
</dbReference>
<dbReference type="PROSITE" id="PS00605">
    <property type="entry name" value="ATPASE_C"/>
    <property type="match status" value="1"/>
</dbReference>
<keyword evidence="10 13" id="KW-0472">Membrane</keyword>
<keyword evidence="6 13" id="KW-0375">Hydrogen ion transport</keyword>
<dbReference type="Gene3D" id="1.20.20.10">
    <property type="entry name" value="F1F0 ATP synthase subunit C"/>
    <property type="match status" value="1"/>
</dbReference>
<organism evidence="15 16">
    <name type="scientific">Rubripirellula tenax</name>
    <dbReference type="NCBI Taxonomy" id="2528015"/>
    <lineage>
        <taxon>Bacteria</taxon>
        <taxon>Pseudomonadati</taxon>
        <taxon>Planctomycetota</taxon>
        <taxon>Planctomycetia</taxon>
        <taxon>Pirellulales</taxon>
        <taxon>Pirellulaceae</taxon>
        <taxon>Rubripirellula</taxon>
    </lineage>
</organism>
<evidence type="ECO:0000256" key="6">
    <source>
        <dbReference type="ARBA" id="ARBA00022781"/>
    </source>
</evidence>
<dbReference type="InterPro" id="IPR000454">
    <property type="entry name" value="ATP_synth_F0_csu"/>
</dbReference>
<dbReference type="AlphaFoldDB" id="A0A5C6EFU9"/>
<dbReference type="HAMAP" id="MF_01396">
    <property type="entry name" value="ATP_synth_c_bact"/>
    <property type="match status" value="1"/>
</dbReference>
<keyword evidence="11 13" id="KW-0066">ATP synthesis</keyword>
<evidence type="ECO:0000256" key="7">
    <source>
        <dbReference type="ARBA" id="ARBA00022989"/>
    </source>
</evidence>
<comment type="similarity">
    <text evidence="2 13">Belongs to the ATPase C chain family.</text>
</comment>
<dbReference type="EMBL" id="SJPW01000007">
    <property type="protein sequence ID" value="TWU47385.1"/>
    <property type="molecule type" value="Genomic_DNA"/>
</dbReference>
<feature type="site" description="Reversibly protonated during proton transport" evidence="13">
    <location>
        <position position="70"/>
    </location>
</feature>
<evidence type="ECO:0000313" key="15">
    <source>
        <dbReference type="EMBL" id="TWU47385.1"/>
    </source>
</evidence>
<feature type="transmembrane region" description="Helical" evidence="13">
    <location>
        <begin position="20"/>
        <end position="41"/>
    </location>
</feature>
<evidence type="ECO:0000313" key="16">
    <source>
        <dbReference type="Proteomes" id="UP000318288"/>
    </source>
</evidence>
<dbReference type="GO" id="GO:0008289">
    <property type="term" value="F:lipid binding"/>
    <property type="evidence" value="ECO:0007669"/>
    <property type="project" value="UniProtKB-KW"/>
</dbReference>
<evidence type="ECO:0000256" key="5">
    <source>
        <dbReference type="ARBA" id="ARBA00022692"/>
    </source>
</evidence>
<gene>
    <name evidence="13 15" type="primary">atpE</name>
    <name evidence="15" type="ORF">Poly51_51850</name>
</gene>
<dbReference type="OrthoDB" id="291624at2"/>
<dbReference type="Proteomes" id="UP000318288">
    <property type="component" value="Unassembled WGS sequence"/>
</dbReference>
<dbReference type="Pfam" id="PF00137">
    <property type="entry name" value="ATP-synt_C"/>
    <property type="match status" value="1"/>
</dbReference>
<dbReference type="RefSeq" id="WP_146461135.1">
    <property type="nucleotide sequence ID" value="NZ_SJPW01000007.1"/>
</dbReference>
<comment type="function">
    <text evidence="12 13">F(1)F(0) ATP synthase produces ATP from ADP in the presence of a proton or sodium gradient. F-type ATPases consist of two structural domains, F(1) containing the extramembraneous catalytic core and F(0) containing the membrane proton channel, linked together by a central stalk and a peripheral stalk. During catalysis, ATP synthesis in the catalytic domain of F(1) is coupled via a rotary mechanism of the central stalk subunits to proton translocation.</text>
</comment>
<evidence type="ECO:0000256" key="2">
    <source>
        <dbReference type="ARBA" id="ARBA00006704"/>
    </source>
</evidence>
<keyword evidence="3 13" id="KW-0813">Transport</keyword>
<evidence type="ECO:0000256" key="13">
    <source>
        <dbReference type="HAMAP-Rule" id="MF_01396"/>
    </source>
</evidence>
<comment type="subcellular location">
    <subcellularLocation>
        <location evidence="13">Cell membrane</location>
        <topology evidence="13">Multi-pass membrane protein</topology>
    </subcellularLocation>
    <subcellularLocation>
        <location evidence="1">Membrane</location>
        <topology evidence="1">Multi-pass membrane protein</topology>
    </subcellularLocation>
</comment>
<dbReference type="GO" id="GO:0005886">
    <property type="term" value="C:plasma membrane"/>
    <property type="evidence" value="ECO:0007669"/>
    <property type="project" value="UniProtKB-SubCell"/>
</dbReference>
<dbReference type="NCBIfam" id="TIGR01260">
    <property type="entry name" value="ATP_synt_c"/>
    <property type="match status" value="1"/>
</dbReference>
<evidence type="ECO:0000256" key="3">
    <source>
        <dbReference type="ARBA" id="ARBA00022448"/>
    </source>
</evidence>
<dbReference type="SUPFAM" id="SSF81333">
    <property type="entry name" value="F1F0 ATP synthase subunit C"/>
    <property type="match status" value="1"/>
</dbReference>
<dbReference type="GO" id="GO:0033177">
    <property type="term" value="C:proton-transporting two-sector ATPase complex, proton-transporting domain"/>
    <property type="evidence" value="ECO:0007669"/>
    <property type="project" value="InterPro"/>
</dbReference>
<evidence type="ECO:0000259" key="14">
    <source>
        <dbReference type="Pfam" id="PF00137"/>
    </source>
</evidence>
<dbReference type="InterPro" id="IPR005953">
    <property type="entry name" value="ATP_synth_csu_bac/chlpt"/>
</dbReference>
<evidence type="ECO:0000256" key="1">
    <source>
        <dbReference type="ARBA" id="ARBA00004141"/>
    </source>
</evidence>
<keyword evidence="8 13" id="KW-0406">Ion transport</keyword>
<dbReference type="GO" id="GO:0046933">
    <property type="term" value="F:proton-transporting ATP synthase activity, rotational mechanism"/>
    <property type="evidence" value="ECO:0007669"/>
    <property type="project" value="UniProtKB-UniRule"/>
</dbReference>
<keyword evidence="4 13" id="KW-0138">CF(0)</keyword>
<dbReference type="GO" id="GO:0045259">
    <property type="term" value="C:proton-transporting ATP synthase complex"/>
    <property type="evidence" value="ECO:0007669"/>
    <property type="project" value="UniProtKB-KW"/>
</dbReference>
<proteinExistence type="inferred from homology"/>
<comment type="function">
    <text evidence="13">Key component of the F(0) channel; it plays a direct role in translocation across the membrane. A homomeric c-ring of between 10-14 subunits forms the central stalk rotor element with the F(1) delta and epsilon subunits.</text>
</comment>
<evidence type="ECO:0000256" key="12">
    <source>
        <dbReference type="ARBA" id="ARBA00025198"/>
    </source>
</evidence>
<keyword evidence="13" id="KW-1003">Cell membrane</keyword>
<feature type="transmembrane region" description="Helical" evidence="13">
    <location>
        <begin position="62"/>
        <end position="82"/>
    </location>
</feature>
<dbReference type="InterPro" id="IPR002379">
    <property type="entry name" value="ATPase_proteolipid_c-like_dom"/>
</dbReference>
<keyword evidence="9 13" id="KW-0446">Lipid-binding</keyword>
<dbReference type="InterPro" id="IPR020537">
    <property type="entry name" value="ATP_synth_F0_csu_DDCD_BS"/>
</dbReference>
<evidence type="ECO:0000256" key="10">
    <source>
        <dbReference type="ARBA" id="ARBA00023136"/>
    </source>
</evidence>
<comment type="caution">
    <text evidence="15">The sequence shown here is derived from an EMBL/GenBank/DDBJ whole genome shotgun (WGS) entry which is preliminary data.</text>
</comment>
<dbReference type="CDD" id="cd18121">
    <property type="entry name" value="ATP-synt_Fo_c"/>
    <property type="match status" value="1"/>
</dbReference>
<dbReference type="InterPro" id="IPR038662">
    <property type="entry name" value="ATP_synth_F0_csu_sf"/>
</dbReference>
<keyword evidence="5 13" id="KW-0812">Transmembrane</keyword>
<dbReference type="PRINTS" id="PR00124">
    <property type="entry name" value="ATPASEC"/>
</dbReference>
<evidence type="ECO:0000256" key="9">
    <source>
        <dbReference type="ARBA" id="ARBA00023121"/>
    </source>
</evidence>
<keyword evidence="16" id="KW-1185">Reference proteome</keyword>
<evidence type="ECO:0000256" key="4">
    <source>
        <dbReference type="ARBA" id="ARBA00022547"/>
    </source>
</evidence>
<evidence type="ECO:0000256" key="8">
    <source>
        <dbReference type="ARBA" id="ARBA00023065"/>
    </source>
</evidence>
<sequence length="83" mass="8135">MLEMATLLAQATVDSGFGTLGVGIGMGLAIVGAGLGIGRIGGSAVEAISRQPEASGTIATQMLISAALIEGATVIALILLLIR</sequence>
<feature type="domain" description="V-ATPase proteolipid subunit C-like" evidence="14">
    <location>
        <begin position="20"/>
        <end position="82"/>
    </location>
</feature>